<reference evidence="6 7" key="1">
    <citation type="submission" date="2022-02" db="EMBL/GenBank/DDBJ databases">
        <title>Shinella B3.7 sp. nov., isolated from Sediment (Zhairuo Island).</title>
        <authorList>
            <person name="Chen G."/>
        </authorList>
    </citation>
    <scope>NUCLEOTIDE SEQUENCE [LARGE SCALE GENOMIC DNA]</scope>
    <source>
        <strain evidence="6 7">B3.7</strain>
    </source>
</reference>
<dbReference type="RefSeq" id="WP_241599182.1">
    <property type="nucleotide sequence ID" value="NZ_JAKVIN010000002.1"/>
</dbReference>
<evidence type="ECO:0000256" key="3">
    <source>
        <dbReference type="ARBA" id="ARBA00023163"/>
    </source>
</evidence>
<name>A0ABT0CK01_9HYPH</name>
<keyword evidence="2" id="KW-0238">DNA-binding</keyword>
<proteinExistence type="predicted"/>
<feature type="transmembrane region" description="Helical" evidence="4">
    <location>
        <begin position="151"/>
        <end position="175"/>
    </location>
</feature>
<dbReference type="PANTHER" id="PTHR43280">
    <property type="entry name" value="ARAC-FAMILY TRANSCRIPTIONAL REGULATOR"/>
    <property type="match status" value="1"/>
</dbReference>
<keyword evidence="1" id="KW-0805">Transcription regulation</keyword>
<dbReference type="SMART" id="SM00342">
    <property type="entry name" value="HTH_ARAC"/>
    <property type="match status" value="1"/>
</dbReference>
<feature type="transmembrane region" description="Helical" evidence="4">
    <location>
        <begin position="6"/>
        <end position="23"/>
    </location>
</feature>
<gene>
    <name evidence="6" type="ORF">MKI86_07235</name>
</gene>
<evidence type="ECO:0000256" key="2">
    <source>
        <dbReference type="ARBA" id="ARBA00023125"/>
    </source>
</evidence>
<dbReference type="PROSITE" id="PS01124">
    <property type="entry name" value="HTH_ARAC_FAMILY_2"/>
    <property type="match status" value="1"/>
</dbReference>
<comment type="caution">
    <text evidence="6">The sequence shown here is derived from an EMBL/GenBank/DDBJ whole genome shotgun (WGS) entry which is preliminary data.</text>
</comment>
<feature type="transmembrane region" description="Helical" evidence="4">
    <location>
        <begin position="113"/>
        <end position="130"/>
    </location>
</feature>
<keyword evidence="4" id="KW-0472">Membrane</keyword>
<accession>A0ABT0CK01</accession>
<keyword evidence="4" id="KW-0812">Transmembrane</keyword>
<dbReference type="Proteomes" id="UP001201844">
    <property type="component" value="Unassembled WGS sequence"/>
</dbReference>
<keyword evidence="7" id="KW-1185">Reference proteome</keyword>
<organism evidence="6 7">
    <name type="scientific">Shinella sedimenti</name>
    <dbReference type="NCBI Taxonomy" id="2919913"/>
    <lineage>
        <taxon>Bacteria</taxon>
        <taxon>Pseudomonadati</taxon>
        <taxon>Pseudomonadota</taxon>
        <taxon>Alphaproteobacteria</taxon>
        <taxon>Hyphomicrobiales</taxon>
        <taxon>Rhizobiaceae</taxon>
        <taxon>Shinella</taxon>
    </lineage>
</organism>
<evidence type="ECO:0000256" key="4">
    <source>
        <dbReference type="SAM" id="Phobius"/>
    </source>
</evidence>
<feature type="transmembrane region" description="Helical" evidence="4">
    <location>
        <begin position="88"/>
        <end position="107"/>
    </location>
</feature>
<evidence type="ECO:0000256" key="1">
    <source>
        <dbReference type="ARBA" id="ARBA00023015"/>
    </source>
</evidence>
<evidence type="ECO:0000313" key="6">
    <source>
        <dbReference type="EMBL" id="MCJ8148928.1"/>
    </source>
</evidence>
<dbReference type="EMBL" id="JAKVIN010000002">
    <property type="protein sequence ID" value="MCJ8148928.1"/>
    <property type="molecule type" value="Genomic_DNA"/>
</dbReference>
<feature type="transmembrane region" description="Helical" evidence="4">
    <location>
        <begin position="56"/>
        <end position="76"/>
    </location>
</feature>
<protein>
    <submittedName>
        <fullName evidence="6">AraC family transcriptional regulator</fullName>
    </submittedName>
</protein>
<dbReference type="InterPro" id="IPR009057">
    <property type="entry name" value="Homeodomain-like_sf"/>
</dbReference>
<dbReference type="SUPFAM" id="SSF46689">
    <property type="entry name" value="Homeodomain-like"/>
    <property type="match status" value="1"/>
</dbReference>
<dbReference type="Pfam" id="PF12833">
    <property type="entry name" value="HTH_18"/>
    <property type="match status" value="1"/>
</dbReference>
<sequence>MPAIPLPFVIALLLAVLLMRLVLMRETGLRPAIGFVTACMIVAVAVGLRWTVDLPFVRFLQPVLAAMLPPIAWLCFTRSRSPLRAARWRHFLPVAVVFALSAGWRVWQSPLDLVLAGLYIGYGIALLRLARSGPDGFAATRLSDAPAARMATLAAGAMLIVSAVVDLSIAVDFGLFSGGHAAAIVTIGNILLLPVLAYAVAVIGGSVPGEDAPEAAGAEPARAANEDDGRIVASVDRVVRERMLFRDPDLTLIRLARRAGIPARQISSAVNRQQGCNVSQFINVYRLEEARRLLAETDMPVTSVMFEAGFQTKSNFNREFLKATGLTPSDYRRSVTAGPSREN</sequence>
<feature type="transmembrane region" description="Helical" evidence="4">
    <location>
        <begin position="32"/>
        <end position="50"/>
    </location>
</feature>
<dbReference type="InterPro" id="IPR018060">
    <property type="entry name" value="HTH_AraC"/>
</dbReference>
<feature type="domain" description="HTH araC/xylS-type" evidence="5">
    <location>
        <begin position="229"/>
        <end position="334"/>
    </location>
</feature>
<evidence type="ECO:0000313" key="7">
    <source>
        <dbReference type="Proteomes" id="UP001201844"/>
    </source>
</evidence>
<keyword evidence="3" id="KW-0804">Transcription</keyword>
<evidence type="ECO:0000259" key="5">
    <source>
        <dbReference type="PROSITE" id="PS01124"/>
    </source>
</evidence>
<dbReference type="Gene3D" id="1.10.10.60">
    <property type="entry name" value="Homeodomain-like"/>
    <property type="match status" value="1"/>
</dbReference>
<feature type="transmembrane region" description="Helical" evidence="4">
    <location>
        <begin position="181"/>
        <end position="203"/>
    </location>
</feature>
<dbReference type="PANTHER" id="PTHR43280:SF29">
    <property type="entry name" value="ARAC-FAMILY TRANSCRIPTIONAL REGULATOR"/>
    <property type="match status" value="1"/>
</dbReference>
<keyword evidence="4" id="KW-1133">Transmembrane helix</keyword>